<gene>
    <name evidence="2" type="primary">LETM1_0</name>
    <name evidence="2" type="ORF">E2C01_066483</name>
</gene>
<protein>
    <submittedName>
        <fullName evidence="2">LETM1 and EF-hand domain-containing protein 1, mitochondrial</fullName>
    </submittedName>
</protein>
<name>A0A5B7HQL8_PORTR</name>
<evidence type="ECO:0000259" key="1">
    <source>
        <dbReference type="Pfam" id="PF07766"/>
    </source>
</evidence>
<sequence>MEFLLPVALKLFPGMLPSTFETANEKVRNNTDICIIYSCHINIVLNTSIKLTMLKISIKTTHTFNSKIIRIVFAST</sequence>
<accession>A0A5B7HQL8</accession>
<dbReference type="GO" id="GO:0043022">
    <property type="term" value="F:ribosome binding"/>
    <property type="evidence" value="ECO:0007669"/>
    <property type="project" value="InterPro"/>
</dbReference>
<feature type="domain" description="Letm1 RBD" evidence="1">
    <location>
        <begin position="1"/>
        <end position="45"/>
    </location>
</feature>
<keyword evidence="3" id="KW-1185">Reference proteome</keyword>
<dbReference type="AlphaFoldDB" id="A0A5B7HQL8"/>
<dbReference type="EMBL" id="VSRR010034295">
    <property type="protein sequence ID" value="MPC72186.1"/>
    <property type="molecule type" value="Genomic_DNA"/>
</dbReference>
<reference evidence="2 3" key="1">
    <citation type="submission" date="2019-05" db="EMBL/GenBank/DDBJ databases">
        <title>Another draft genome of Portunus trituberculatus and its Hox gene families provides insights of decapod evolution.</title>
        <authorList>
            <person name="Jeong J.-H."/>
            <person name="Song I."/>
            <person name="Kim S."/>
            <person name="Choi T."/>
            <person name="Kim D."/>
            <person name="Ryu S."/>
            <person name="Kim W."/>
        </authorList>
    </citation>
    <scope>NUCLEOTIDE SEQUENCE [LARGE SCALE GENOMIC DNA]</scope>
    <source>
        <tissue evidence="2">Muscle</tissue>
    </source>
</reference>
<comment type="caution">
    <text evidence="2">The sequence shown here is derived from an EMBL/GenBank/DDBJ whole genome shotgun (WGS) entry which is preliminary data.</text>
</comment>
<evidence type="ECO:0000313" key="3">
    <source>
        <dbReference type="Proteomes" id="UP000324222"/>
    </source>
</evidence>
<dbReference type="Proteomes" id="UP000324222">
    <property type="component" value="Unassembled WGS sequence"/>
</dbReference>
<dbReference type="InterPro" id="IPR033122">
    <property type="entry name" value="LETM1-like_RBD"/>
</dbReference>
<dbReference type="Pfam" id="PF07766">
    <property type="entry name" value="LETM1_RBD"/>
    <property type="match status" value="1"/>
</dbReference>
<organism evidence="2 3">
    <name type="scientific">Portunus trituberculatus</name>
    <name type="common">Swimming crab</name>
    <name type="synonym">Neptunus trituberculatus</name>
    <dbReference type="NCBI Taxonomy" id="210409"/>
    <lineage>
        <taxon>Eukaryota</taxon>
        <taxon>Metazoa</taxon>
        <taxon>Ecdysozoa</taxon>
        <taxon>Arthropoda</taxon>
        <taxon>Crustacea</taxon>
        <taxon>Multicrustacea</taxon>
        <taxon>Malacostraca</taxon>
        <taxon>Eumalacostraca</taxon>
        <taxon>Eucarida</taxon>
        <taxon>Decapoda</taxon>
        <taxon>Pleocyemata</taxon>
        <taxon>Brachyura</taxon>
        <taxon>Eubrachyura</taxon>
        <taxon>Portunoidea</taxon>
        <taxon>Portunidae</taxon>
        <taxon>Portuninae</taxon>
        <taxon>Portunus</taxon>
    </lineage>
</organism>
<evidence type="ECO:0000313" key="2">
    <source>
        <dbReference type="EMBL" id="MPC72186.1"/>
    </source>
</evidence>
<proteinExistence type="predicted"/>